<keyword evidence="4" id="KW-0677">Repeat</keyword>
<dbReference type="PANTHER" id="PTHR24223">
    <property type="entry name" value="ATP-BINDING CASSETTE SUB-FAMILY C"/>
    <property type="match status" value="1"/>
</dbReference>
<dbReference type="GO" id="GO:0016887">
    <property type="term" value="F:ATP hydrolysis activity"/>
    <property type="evidence" value="ECO:0007669"/>
    <property type="project" value="InterPro"/>
</dbReference>
<keyword evidence="5" id="KW-0547">Nucleotide-binding</keyword>
<dbReference type="InterPro" id="IPR011527">
    <property type="entry name" value="ABC1_TM_dom"/>
</dbReference>
<keyword evidence="12" id="KW-1185">Reference proteome</keyword>
<keyword evidence="6" id="KW-0067">ATP-binding</keyword>
<dbReference type="GO" id="GO:0000329">
    <property type="term" value="C:fungal-type vacuole membrane"/>
    <property type="evidence" value="ECO:0007669"/>
    <property type="project" value="UniProtKB-ARBA"/>
</dbReference>
<dbReference type="InterPro" id="IPR027417">
    <property type="entry name" value="P-loop_NTPase"/>
</dbReference>
<accession>A0A9W8CHA2</accession>
<dbReference type="Pfam" id="PF00664">
    <property type="entry name" value="ABC_membrane"/>
    <property type="match status" value="1"/>
</dbReference>
<dbReference type="PANTHER" id="PTHR24223:SF443">
    <property type="entry name" value="MULTIDRUG-RESISTANCE LIKE PROTEIN 1, ISOFORM I"/>
    <property type="match status" value="1"/>
</dbReference>
<comment type="subcellular location">
    <subcellularLocation>
        <location evidence="1">Endomembrane system</location>
        <topology evidence="1">Multi-pass membrane protein</topology>
    </subcellularLocation>
</comment>
<evidence type="ECO:0000313" key="12">
    <source>
        <dbReference type="Proteomes" id="UP001145021"/>
    </source>
</evidence>
<keyword evidence="8 9" id="KW-0472">Membrane</keyword>
<dbReference type="Pfam" id="PF00005">
    <property type="entry name" value="ABC_tran"/>
    <property type="match status" value="1"/>
</dbReference>
<dbReference type="PROSITE" id="PS50929">
    <property type="entry name" value="ABC_TM1F"/>
    <property type="match status" value="1"/>
</dbReference>
<reference evidence="11" key="1">
    <citation type="submission" date="2022-07" db="EMBL/GenBank/DDBJ databases">
        <title>Phylogenomic reconstructions and comparative analyses of Kickxellomycotina fungi.</title>
        <authorList>
            <person name="Reynolds N.K."/>
            <person name="Stajich J.E."/>
            <person name="Barry K."/>
            <person name="Grigoriev I.V."/>
            <person name="Crous P."/>
            <person name="Smith M.E."/>
        </authorList>
    </citation>
    <scope>NUCLEOTIDE SEQUENCE</scope>
    <source>
        <strain evidence="11">NBRC 105413</strain>
    </source>
</reference>
<evidence type="ECO:0000256" key="8">
    <source>
        <dbReference type="ARBA" id="ARBA00023136"/>
    </source>
</evidence>
<sequence>MSAILGDMSKVTGTVNIRGSIAYVPQQPWIINATLKENILFGHEMDQGFYDKVVEACALKPDIVMLPAGDMTEIGEKGINLSGGQKTRLSLACAVYARADIYIMNDPLSAVDAHVSVAHRSTATGAMANSGNASKKLHRSMLMGVINSPMSFFDMTPLGRIINRFSSDIQTCDFSIPGNISTMVYVLFTISSSVFVIVYSTPLLVIIFLPLIYFYQYLQKMYICSSRKITRINSSTRSPVFAHLQETLCGASSIRAYNHQDRFIRNNE</sequence>
<dbReference type="InterPro" id="IPR036640">
    <property type="entry name" value="ABC1_TM_sf"/>
</dbReference>
<organism evidence="11 12">
    <name type="scientific">Coemansia asiatica</name>
    <dbReference type="NCBI Taxonomy" id="1052880"/>
    <lineage>
        <taxon>Eukaryota</taxon>
        <taxon>Fungi</taxon>
        <taxon>Fungi incertae sedis</taxon>
        <taxon>Zoopagomycota</taxon>
        <taxon>Kickxellomycotina</taxon>
        <taxon>Kickxellomycetes</taxon>
        <taxon>Kickxellales</taxon>
        <taxon>Kickxellaceae</taxon>
        <taxon>Coemansia</taxon>
    </lineage>
</organism>
<evidence type="ECO:0000256" key="7">
    <source>
        <dbReference type="ARBA" id="ARBA00022989"/>
    </source>
</evidence>
<proteinExistence type="predicted"/>
<evidence type="ECO:0000313" key="11">
    <source>
        <dbReference type="EMBL" id="KAJ1641849.1"/>
    </source>
</evidence>
<dbReference type="SUPFAM" id="SSF90123">
    <property type="entry name" value="ABC transporter transmembrane region"/>
    <property type="match status" value="1"/>
</dbReference>
<dbReference type="Gene3D" id="1.20.1560.10">
    <property type="entry name" value="ABC transporter type 1, transmembrane domain"/>
    <property type="match status" value="1"/>
</dbReference>
<evidence type="ECO:0000256" key="9">
    <source>
        <dbReference type="SAM" id="Phobius"/>
    </source>
</evidence>
<dbReference type="AlphaFoldDB" id="A0A9W8CHA2"/>
<evidence type="ECO:0000259" key="10">
    <source>
        <dbReference type="PROSITE" id="PS50929"/>
    </source>
</evidence>
<keyword evidence="7 9" id="KW-1133">Transmembrane helix</keyword>
<evidence type="ECO:0000256" key="1">
    <source>
        <dbReference type="ARBA" id="ARBA00004127"/>
    </source>
</evidence>
<evidence type="ECO:0000256" key="2">
    <source>
        <dbReference type="ARBA" id="ARBA00022448"/>
    </source>
</evidence>
<dbReference type="Gene3D" id="3.40.50.300">
    <property type="entry name" value="P-loop containing nucleotide triphosphate hydrolases"/>
    <property type="match status" value="1"/>
</dbReference>
<dbReference type="InterPro" id="IPR003439">
    <property type="entry name" value="ABC_transporter-like_ATP-bd"/>
</dbReference>
<dbReference type="GO" id="GO:0140359">
    <property type="term" value="F:ABC-type transporter activity"/>
    <property type="evidence" value="ECO:0007669"/>
    <property type="project" value="InterPro"/>
</dbReference>
<evidence type="ECO:0000256" key="6">
    <source>
        <dbReference type="ARBA" id="ARBA00022840"/>
    </source>
</evidence>
<dbReference type="GO" id="GO:0005524">
    <property type="term" value="F:ATP binding"/>
    <property type="evidence" value="ECO:0007669"/>
    <property type="project" value="UniProtKB-KW"/>
</dbReference>
<protein>
    <submittedName>
        <fullName evidence="11">Canalicular multispecific organic anion transporter 1</fullName>
    </submittedName>
</protein>
<dbReference type="SUPFAM" id="SSF52540">
    <property type="entry name" value="P-loop containing nucleoside triphosphate hydrolases"/>
    <property type="match status" value="1"/>
</dbReference>
<dbReference type="Proteomes" id="UP001145021">
    <property type="component" value="Unassembled WGS sequence"/>
</dbReference>
<evidence type="ECO:0000256" key="5">
    <source>
        <dbReference type="ARBA" id="ARBA00022741"/>
    </source>
</evidence>
<dbReference type="InterPro" id="IPR050173">
    <property type="entry name" value="ABC_transporter_C-like"/>
</dbReference>
<keyword evidence="2" id="KW-0813">Transport</keyword>
<dbReference type="GO" id="GO:0012505">
    <property type="term" value="C:endomembrane system"/>
    <property type="evidence" value="ECO:0007669"/>
    <property type="project" value="UniProtKB-SubCell"/>
</dbReference>
<evidence type="ECO:0000256" key="3">
    <source>
        <dbReference type="ARBA" id="ARBA00022692"/>
    </source>
</evidence>
<keyword evidence="3 9" id="KW-0812">Transmembrane</keyword>
<feature type="transmembrane region" description="Helical" evidence="9">
    <location>
        <begin position="185"/>
        <end position="218"/>
    </location>
</feature>
<evidence type="ECO:0000256" key="4">
    <source>
        <dbReference type="ARBA" id="ARBA00022737"/>
    </source>
</evidence>
<comment type="caution">
    <text evidence="11">The sequence shown here is derived from an EMBL/GenBank/DDBJ whole genome shotgun (WGS) entry which is preliminary data.</text>
</comment>
<name>A0A9W8CHA2_9FUNG</name>
<feature type="domain" description="ABC transmembrane type-1" evidence="10">
    <location>
        <begin position="132"/>
        <end position="268"/>
    </location>
</feature>
<dbReference type="EMBL" id="JANBOH010000595">
    <property type="protein sequence ID" value="KAJ1641849.1"/>
    <property type="molecule type" value="Genomic_DNA"/>
</dbReference>
<gene>
    <name evidence="11" type="primary">ABCC2_2</name>
    <name evidence="11" type="ORF">LPJ64_006240</name>
</gene>